<evidence type="ECO:0000256" key="1">
    <source>
        <dbReference type="SAM" id="Coils"/>
    </source>
</evidence>
<evidence type="ECO:0000313" key="4">
    <source>
        <dbReference type="Proteomes" id="UP001236559"/>
    </source>
</evidence>
<name>A0ABU0AUH6_9FIRM</name>
<feature type="coiled-coil region" evidence="1">
    <location>
        <begin position="20"/>
        <end position="47"/>
    </location>
</feature>
<evidence type="ECO:0000256" key="2">
    <source>
        <dbReference type="SAM" id="SignalP"/>
    </source>
</evidence>
<keyword evidence="2" id="KW-0732">Signal</keyword>
<accession>A0ABU0AUH6</accession>
<keyword evidence="4" id="KW-1185">Reference proteome</keyword>
<dbReference type="EMBL" id="JAUSTN010000002">
    <property type="protein sequence ID" value="MDQ0274446.1"/>
    <property type="molecule type" value="Genomic_DNA"/>
</dbReference>
<feature type="signal peptide" evidence="2">
    <location>
        <begin position="1"/>
        <end position="25"/>
    </location>
</feature>
<feature type="chain" id="PRO_5045290855" description="Lipoprotein" evidence="2">
    <location>
        <begin position="26"/>
        <end position="406"/>
    </location>
</feature>
<dbReference type="Proteomes" id="UP001236559">
    <property type="component" value="Unassembled WGS sequence"/>
</dbReference>
<dbReference type="RefSeq" id="WP_023055590.1">
    <property type="nucleotide sequence ID" value="NZ_JAUSTN010000002.1"/>
</dbReference>
<reference evidence="3 4" key="1">
    <citation type="submission" date="2023-07" db="EMBL/GenBank/DDBJ databases">
        <title>Genomic Encyclopedia of Type Strains, Phase IV (KMG-IV): sequencing the most valuable type-strain genomes for metagenomic binning, comparative biology and taxonomic classification.</title>
        <authorList>
            <person name="Goeker M."/>
        </authorList>
    </citation>
    <scope>NUCLEOTIDE SEQUENCE [LARGE SCALE GENOMIC DNA]</scope>
    <source>
        <strain evidence="3 4">DSM 22616</strain>
    </source>
</reference>
<comment type="caution">
    <text evidence="3">The sequence shown here is derived from an EMBL/GenBank/DDBJ whole genome shotgun (WGS) entry which is preliminary data.</text>
</comment>
<keyword evidence="1" id="KW-0175">Coiled coil</keyword>
<proteinExistence type="predicted"/>
<evidence type="ECO:0008006" key="5">
    <source>
        <dbReference type="Google" id="ProtNLM"/>
    </source>
</evidence>
<gene>
    <name evidence="3" type="ORF">J2S72_000454</name>
</gene>
<organism evidence="3 4">
    <name type="scientific">Peptoniphilus koenoeneniae</name>
    <dbReference type="NCBI Taxonomy" id="507751"/>
    <lineage>
        <taxon>Bacteria</taxon>
        <taxon>Bacillati</taxon>
        <taxon>Bacillota</taxon>
        <taxon>Tissierellia</taxon>
        <taxon>Tissierellales</taxon>
        <taxon>Peptoniphilaceae</taxon>
        <taxon>Peptoniphilus</taxon>
    </lineage>
</organism>
<dbReference type="PROSITE" id="PS51257">
    <property type="entry name" value="PROKAR_LIPOPROTEIN"/>
    <property type="match status" value="1"/>
</dbReference>
<protein>
    <recommendedName>
        <fullName evidence="5">Lipoprotein</fullName>
    </recommendedName>
</protein>
<sequence length="406" mass="46608">MKNRKLIFILALSLLFMFGCQNTNKKVEQKEEEKQAFTSSLTEVSQNSFKESLDSILGQSDEEIPQSDDERINIIITALDRAGFLNIADTYSDEKLQDAVKGLKIEEAKDFGKYLAVAKDVFGLDDNGINSFLEKKDEKSDLAFVQNLEGQVLKYQNKLENFIGLTSDKDIYQKLNQAYNEFTFFKGNPLEKLGMEAILDSTTTGYNVKYKGYKSNFDPNLTIVYSHDNIRHAQQLIKLLADENIKAKVQLEPKTSSFEYMIDWGPVPEPTDKYEVVKIGENRYLANALEYDLLFEFENEEDLNKFDGLILQYAKKNEGNEEGKGLLYSSWWQPLYHTAKEMKEGYEAVTENIISKGNFEMYSITKNEDAKKFSDGLLSKDNTLKIESNLISVDQAFYRYLNGDFK</sequence>
<evidence type="ECO:0000313" key="3">
    <source>
        <dbReference type="EMBL" id="MDQ0274446.1"/>
    </source>
</evidence>